<dbReference type="InterPro" id="IPR043729">
    <property type="entry name" value="DUF5672"/>
</dbReference>
<evidence type="ECO:0000313" key="2">
    <source>
        <dbReference type="EMBL" id="RAL18345.1"/>
    </source>
</evidence>
<dbReference type="AlphaFoldDB" id="A0A328BXG0"/>
<protein>
    <recommendedName>
        <fullName evidence="1">DUF5672 domain-containing protein</fullName>
    </recommendedName>
</protein>
<evidence type="ECO:0000259" key="1">
    <source>
        <dbReference type="Pfam" id="PF18922"/>
    </source>
</evidence>
<sequence>MLYGLGQFINTDFCLVVQNDGWVINGNNWKDDFFNYDYIGAPVPDLIEVVNNQYVRRFDIDFWQKHKDNLPPNIYESQNGGFSLRSRKLLNAPRALGLSLEISNFESFQQIPLEMKWNFNSDIRHAEDSYLSCIKRQILMHHGIKFAPRNIAAQFSVEYLPIQKIENIPLDSLFGCHFSSLLTLIGSKKVQVNVNIYSLNDFSTNKLLNLLSTYNYEFIVPTEFNKINFNRNA</sequence>
<feature type="domain" description="DUF5672" evidence="1">
    <location>
        <begin position="7"/>
        <end position="177"/>
    </location>
</feature>
<keyword evidence="3" id="KW-1185">Reference proteome</keyword>
<name>A0A328BXG0_9PAST</name>
<comment type="caution">
    <text evidence="2">The sequence shown here is derived from an EMBL/GenBank/DDBJ whole genome shotgun (WGS) entry which is preliminary data.</text>
</comment>
<accession>A0A328BXG0</accession>
<organism evidence="2 3">
    <name type="scientific">Glaesserella australis</name>
    <dbReference type="NCBI Taxonomy" id="2094024"/>
    <lineage>
        <taxon>Bacteria</taxon>
        <taxon>Pseudomonadati</taxon>
        <taxon>Pseudomonadota</taxon>
        <taxon>Gammaproteobacteria</taxon>
        <taxon>Pasteurellales</taxon>
        <taxon>Pasteurellaceae</taxon>
        <taxon>Glaesserella</taxon>
    </lineage>
</organism>
<dbReference type="EMBL" id="PTPX01000017">
    <property type="protein sequence ID" value="RAL18345.1"/>
    <property type="molecule type" value="Genomic_DNA"/>
</dbReference>
<reference evidence="3" key="1">
    <citation type="submission" date="2018-02" db="EMBL/GenBank/DDBJ databases">
        <title>Glaesserella australis sp. nov., isolated from the lungs of pigs.</title>
        <authorList>
            <person name="Turni C."/>
            <person name="Christensen H."/>
        </authorList>
    </citation>
    <scope>NUCLEOTIDE SEQUENCE [LARGE SCALE GENOMIC DNA]</scope>
    <source>
        <strain evidence="3">HS4635</strain>
    </source>
</reference>
<proteinExistence type="predicted"/>
<gene>
    <name evidence="2" type="ORF">C5N92_08985</name>
</gene>
<dbReference type="Proteomes" id="UP000248689">
    <property type="component" value="Unassembled WGS sequence"/>
</dbReference>
<evidence type="ECO:0000313" key="3">
    <source>
        <dbReference type="Proteomes" id="UP000248689"/>
    </source>
</evidence>
<dbReference type="Pfam" id="PF18922">
    <property type="entry name" value="DUF5672"/>
    <property type="match status" value="1"/>
</dbReference>